<dbReference type="GO" id="GO:0005829">
    <property type="term" value="C:cytosol"/>
    <property type="evidence" value="ECO:0007669"/>
    <property type="project" value="TreeGrafter"/>
</dbReference>
<dbReference type="Pfam" id="PF00009">
    <property type="entry name" value="GTP_EFTU"/>
    <property type="match status" value="1"/>
</dbReference>
<comment type="subcellular location">
    <subcellularLocation>
        <location evidence="1">Cytoplasm</location>
    </subcellularLocation>
</comment>
<sequence length="681" mass="76655">MRGKSILTDSLVAAAGNIPQETAPNVRMTDTQADERKRGFSIKSTDISLCYKFTDEYLKNFEGEHDGNEYIIYLIDSPGHVDFSAEVTAALCITDGALVVIDCIEGVCLLTETVLRLALGERIRPVLILNKIDRCFLNLKLTMMNADKCNFDESEMMKMLWGDNFYDTETREWTQKNTGAATCKRGFVQFCYVPIKQIINNCMMNTKKKYLHSRLKDLGATITKDKGLTGKPLMQHIMQTWLPAATALHEMMIFRLPSPHSAQRYRVETLYGGPSDAYANAIKECDPNGPLILYVSKMIPDASDKGRFFAFGRVFAGKISTGMKVRIMGPNYKHGEQQDLDVHSVKKTFIWMGNRHVAVEDVPSGNTVAMADLDLIITKSVTLTNETEVNAHPIRAMKFSVSPVVRIAVSCADSDLREFLKGLKRLSRSDPMVVCTIEEKRQHIIAGAGGFSLKSKSCETVNSKFSYNRRNRIHNLLKMEASPMNEQHVNDIDKWLLDGSRDEEFAWDDNGLGKKILYFPGPNMVVNIGKGDRYPDSIKESIVVGFQFASKKYGVLARENMRGIFFKVCDVILKNRDHVTDILDASTNAIYASQLTAKPRLLETVYLVEIQSRESYLAEIHRELNNRHGNVFKEMPREGTPLYKIKAWLPVVESFGFSGYLQGPTNDDVFPQCESLGDDAV</sequence>
<dbReference type="Pfam" id="PF03144">
    <property type="entry name" value="GTP_EFTU_D2"/>
    <property type="match status" value="1"/>
</dbReference>
<name>A0A699IV38_TANCI</name>
<dbReference type="GO" id="GO:0003746">
    <property type="term" value="F:translation elongation factor activity"/>
    <property type="evidence" value="ECO:0007669"/>
    <property type="project" value="UniProtKB-KW"/>
</dbReference>
<dbReference type="InterPro" id="IPR014721">
    <property type="entry name" value="Ribsml_uS5_D2-typ_fold_subgr"/>
</dbReference>
<organism evidence="6">
    <name type="scientific">Tanacetum cinerariifolium</name>
    <name type="common">Dalmatian daisy</name>
    <name type="synonym">Chrysanthemum cinerariifolium</name>
    <dbReference type="NCBI Taxonomy" id="118510"/>
    <lineage>
        <taxon>Eukaryota</taxon>
        <taxon>Viridiplantae</taxon>
        <taxon>Streptophyta</taxon>
        <taxon>Embryophyta</taxon>
        <taxon>Tracheophyta</taxon>
        <taxon>Spermatophyta</taxon>
        <taxon>Magnoliopsida</taxon>
        <taxon>eudicotyledons</taxon>
        <taxon>Gunneridae</taxon>
        <taxon>Pentapetalae</taxon>
        <taxon>asterids</taxon>
        <taxon>campanulids</taxon>
        <taxon>Asterales</taxon>
        <taxon>Asteraceae</taxon>
        <taxon>Asteroideae</taxon>
        <taxon>Anthemideae</taxon>
        <taxon>Anthemidinae</taxon>
        <taxon>Tanacetum</taxon>
    </lineage>
</organism>
<feature type="domain" description="Tr-type G" evidence="5">
    <location>
        <begin position="1"/>
        <end position="260"/>
    </location>
</feature>
<dbReference type="InterPro" id="IPR000795">
    <property type="entry name" value="T_Tr_GTP-bd_dom"/>
</dbReference>
<reference evidence="6" key="1">
    <citation type="journal article" date="2019" name="Sci. Rep.">
        <title>Draft genome of Tanacetum cinerariifolium, the natural source of mosquito coil.</title>
        <authorList>
            <person name="Yamashiro T."/>
            <person name="Shiraishi A."/>
            <person name="Satake H."/>
            <person name="Nakayama K."/>
        </authorList>
    </citation>
    <scope>NUCLEOTIDE SEQUENCE</scope>
</reference>
<proteinExistence type="predicted"/>
<evidence type="ECO:0000313" key="6">
    <source>
        <dbReference type="EMBL" id="GEZ88474.1"/>
    </source>
</evidence>
<dbReference type="FunFam" id="2.40.30.10:FF:000010">
    <property type="entry name" value="Translation elongation factor 2"/>
    <property type="match status" value="1"/>
</dbReference>
<dbReference type="GO" id="GO:1990904">
    <property type="term" value="C:ribonucleoprotein complex"/>
    <property type="evidence" value="ECO:0007669"/>
    <property type="project" value="TreeGrafter"/>
</dbReference>
<dbReference type="GO" id="GO:0005525">
    <property type="term" value="F:GTP binding"/>
    <property type="evidence" value="ECO:0007669"/>
    <property type="project" value="InterPro"/>
</dbReference>
<dbReference type="EMBL" id="BKCJ010337155">
    <property type="protein sequence ID" value="GEZ88474.1"/>
    <property type="molecule type" value="Genomic_DNA"/>
</dbReference>
<dbReference type="Gene3D" id="3.30.70.870">
    <property type="entry name" value="Elongation Factor G (Translational Gtpase), domain 3"/>
    <property type="match status" value="1"/>
</dbReference>
<dbReference type="Gene3D" id="3.40.50.300">
    <property type="entry name" value="P-loop containing nucleotide triphosphate hydrolases"/>
    <property type="match status" value="1"/>
</dbReference>
<protein>
    <submittedName>
        <fullName evidence="6">Elongation factor 2</fullName>
    </submittedName>
</protein>
<dbReference type="SUPFAM" id="SSF52540">
    <property type="entry name" value="P-loop containing nucleoside triphosphate hydrolases"/>
    <property type="match status" value="1"/>
</dbReference>
<dbReference type="InterPro" id="IPR004161">
    <property type="entry name" value="EFTu-like_2"/>
</dbReference>
<evidence type="ECO:0000256" key="2">
    <source>
        <dbReference type="ARBA" id="ARBA00022490"/>
    </source>
</evidence>
<evidence type="ECO:0000256" key="1">
    <source>
        <dbReference type="ARBA" id="ARBA00004496"/>
    </source>
</evidence>
<dbReference type="SUPFAM" id="SSF54980">
    <property type="entry name" value="EF-G C-terminal domain-like"/>
    <property type="match status" value="2"/>
</dbReference>
<dbReference type="SUPFAM" id="SSF50447">
    <property type="entry name" value="Translation proteins"/>
    <property type="match status" value="1"/>
</dbReference>
<dbReference type="SUPFAM" id="SSF54211">
    <property type="entry name" value="Ribosomal protein S5 domain 2-like"/>
    <property type="match status" value="1"/>
</dbReference>
<dbReference type="GO" id="GO:0003924">
    <property type="term" value="F:GTPase activity"/>
    <property type="evidence" value="ECO:0007669"/>
    <property type="project" value="InterPro"/>
</dbReference>
<dbReference type="GO" id="GO:0043022">
    <property type="term" value="F:ribosome binding"/>
    <property type="evidence" value="ECO:0007669"/>
    <property type="project" value="TreeGrafter"/>
</dbReference>
<accession>A0A699IV38</accession>
<comment type="caution">
    <text evidence="6">The sequence shown here is derived from an EMBL/GenBank/DDBJ whole genome shotgun (WGS) entry which is preliminary data.</text>
</comment>
<dbReference type="InterPro" id="IPR020568">
    <property type="entry name" value="Ribosomal_Su5_D2-typ_SF"/>
</dbReference>
<keyword evidence="2" id="KW-0963">Cytoplasm</keyword>
<gene>
    <name evidence="6" type="ORF">Tci_560447</name>
</gene>
<dbReference type="InterPro" id="IPR000640">
    <property type="entry name" value="EFG_V-like"/>
</dbReference>
<dbReference type="PANTHER" id="PTHR42908:SF10">
    <property type="entry name" value="EUKARYOTIC TRANSLATION ELONGATION FACTOR 2"/>
    <property type="match status" value="1"/>
</dbReference>
<evidence type="ECO:0000256" key="4">
    <source>
        <dbReference type="ARBA" id="ARBA00022917"/>
    </source>
</evidence>
<evidence type="ECO:0000259" key="5">
    <source>
        <dbReference type="PROSITE" id="PS51722"/>
    </source>
</evidence>
<dbReference type="AlphaFoldDB" id="A0A699IV38"/>
<dbReference type="InterPro" id="IPR035647">
    <property type="entry name" value="EFG_III/V"/>
</dbReference>
<dbReference type="Gene3D" id="2.40.30.10">
    <property type="entry name" value="Translation factors"/>
    <property type="match status" value="1"/>
</dbReference>
<dbReference type="Gene3D" id="3.30.70.240">
    <property type="match status" value="1"/>
</dbReference>
<dbReference type="Pfam" id="PF00679">
    <property type="entry name" value="EFG_C"/>
    <property type="match status" value="1"/>
</dbReference>
<dbReference type="InterPro" id="IPR009000">
    <property type="entry name" value="Transl_B-barrel_sf"/>
</dbReference>
<keyword evidence="3 6" id="KW-0251">Elongation factor</keyword>
<dbReference type="InterPro" id="IPR027417">
    <property type="entry name" value="P-loop_NTPase"/>
</dbReference>
<dbReference type="Gene3D" id="3.30.230.10">
    <property type="match status" value="1"/>
</dbReference>
<dbReference type="PANTHER" id="PTHR42908">
    <property type="entry name" value="TRANSLATION ELONGATION FACTOR-RELATED"/>
    <property type="match status" value="1"/>
</dbReference>
<dbReference type="PROSITE" id="PS51722">
    <property type="entry name" value="G_TR_2"/>
    <property type="match status" value="1"/>
</dbReference>
<keyword evidence="4" id="KW-0648">Protein biosynthesis</keyword>
<evidence type="ECO:0000256" key="3">
    <source>
        <dbReference type="ARBA" id="ARBA00022768"/>
    </source>
</evidence>
<dbReference type="CDD" id="cd16268">
    <property type="entry name" value="EF2_II"/>
    <property type="match status" value="1"/>
</dbReference>